<dbReference type="RefSeq" id="WP_089833549.1">
    <property type="nucleotide sequence ID" value="NZ_FNBN01000003.1"/>
</dbReference>
<feature type="domain" description="TonB-dependent receptor plug" evidence="12">
    <location>
        <begin position="125"/>
        <end position="229"/>
    </location>
</feature>
<dbReference type="NCBIfam" id="TIGR04057">
    <property type="entry name" value="SusC_RagA_signa"/>
    <property type="match status" value="1"/>
</dbReference>
<evidence type="ECO:0000256" key="9">
    <source>
        <dbReference type="RuleBase" id="RU003357"/>
    </source>
</evidence>
<feature type="domain" description="TonB-dependent receptor-like beta-barrel" evidence="11">
    <location>
        <begin position="395"/>
        <end position="775"/>
    </location>
</feature>
<dbReference type="InterPro" id="IPR023997">
    <property type="entry name" value="TonB-dep_OMP_SusC/RagA_CS"/>
</dbReference>
<keyword evidence="4 8" id="KW-0812">Transmembrane</keyword>
<keyword evidence="3 8" id="KW-1134">Transmembrane beta strand</keyword>
<evidence type="ECO:0000256" key="10">
    <source>
        <dbReference type="SAM" id="SignalP"/>
    </source>
</evidence>
<evidence type="ECO:0000256" key="7">
    <source>
        <dbReference type="ARBA" id="ARBA00023237"/>
    </source>
</evidence>
<dbReference type="NCBIfam" id="TIGR04056">
    <property type="entry name" value="OMP_RagA_SusC"/>
    <property type="match status" value="1"/>
</dbReference>
<comment type="subcellular location">
    <subcellularLocation>
        <location evidence="1 8">Cell outer membrane</location>
        <topology evidence="1 8">Multi-pass membrane protein</topology>
    </subcellularLocation>
</comment>
<dbReference type="InterPro" id="IPR037066">
    <property type="entry name" value="Plug_dom_sf"/>
</dbReference>
<dbReference type="Gene3D" id="2.60.40.1120">
    <property type="entry name" value="Carboxypeptidase-like, regulatory domain"/>
    <property type="match status" value="1"/>
</dbReference>
<dbReference type="Proteomes" id="UP000199045">
    <property type="component" value="Unassembled WGS sequence"/>
</dbReference>
<dbReference type="SUPFAM" id="SSF49464">
    <property type="entry name" value="Carboxypeptidase regulatory domain-like"/>
    <property type="match status" value="1"/>
</dbReference>
<dbReference type="Pfam" id="PF07715">
    <property type="entry name" value="Plug"/>
    <property type="match status" value="1"/>
</dbReference>
<proteinExistence type="inferred from homology"/>
<dbReference type="PROSITE" id="PS52016">
    <property type="entry name" value="TONB_DEPENDENT_REC_3"/>
    <property type="match status" value="1"/>
</dbReference>
<evidence type="ECO:0000256" key="4">
    <source>
        <dbReference type="ARBA" id="ARBA00022692"/>
    </source>
</evidence>
<dbReference type="InterPro" id="IPR012910">
    <property type="entry name" value="Plug_dom"/>
</dbReference>
<dbReference type="Gene3D" id="2.170.130.10">
    <property type="entry name" value="TonB-dependent receptor, plug domain"/>
    <property type="match status" value="1"/>
</dbReference>
<dbReference type="InterPro" id="IPR036942">
    <property type="entry name" value="Beta-barrel_TonB_sf"/>
</dbReference>
<name>A0A1G7S741_CHIFI</name>
<feature type="chain" id="PRO_5011672476" evidence="10">
    <location>
        <begin position="32"/>
        <end position="1009"/>
    </location>
</feature>
<sequence length="1009" mass="110945">MKKSLFLRFHEGCLAALFFLCALTVPGQGYAQEKTVTGIVKDSSGNPLPGVRVTVKNVKGGTITTAEGKFSIAVPDSKGVLVFNMMGNATRELPVDGAGPFSVTLRPEAVGLQDVVVVGYGVQRKSDLTGAVTSLKAADITKIGGSNAAEALQGKAPGVQILNVGQPGNAPVVRIRGVGTNGDPNPLYVVDGMFVNDIQYLNSHDIASMEILKDASATAIYGSRGANGVILVTTKKGRTGKPTFNFSGSEGFQFLTRRYQVADASQYATLQNMMNGTNTYPDPKSLGKGTNWLDESTQKGWVRDYQASIAGGSENVSYNISGGYFKQEGVMKFTDYDRLTLRANNEYRLSKRLRIGHNLSMSNSNITGVGSSAGARVFNALVRISPLIKVRDDNGNFNAGQDPDIINPYAALYYGKDANNNSLRFVGNGWLNYEVIPGLVFRSSYGIDYAYDRYHYFEPAYNISSPNQIHANNSLTENHVNNKTWLWENTLSYDKQIGKDHHLNLLAGITAQDGYYNKLEGVGQNLAFDYPDYQYLGAAPAGSVSITSQAYSESMLSYLFRANYVWKNKYLFTGTFRADGSSKFGPNNRYGYFPSLALGWRVSEEDFMRNLTWVDNLKLRASWGQVGNNKISNYIAYNTVVQDPVYNALFNGVYYSNGTVTAAANPNIKWERTEQTDFGIEFATLKKRLNVEFDYFNRDTKDLLLIIPIPGGSTGITPTYSNVGSIRNRGFEFLVSWNDHKGDFTYGVTLTGSTYKNTVLDFGNQIISSSQWMSGSVHRGEKGQPLGYFYGYKTIGIFESDAQIAEYNSKNTQGKPYQANAKPGDLIYADTDGNGYITGNDQTNIGSPHPKFIGGLTFTASYKNFDFALDVMGSFGAKIWNSARNQINSTNTNLHVDWLNAWTPTHTNTDIPRLAANTNNSWGSSFNVQDGTYGKIRNVELGYTLNRELANRMKIANLRIYINLTNPVYFTKYKGFSPEVANTSPLEMGTDFSTYPVSGTAKAGVNLTF</sequence>
<keyword evidence="6 8" id="KW-0472">Membrane</keyword>
<evidence type="ECO:0000313" key="13">
    <source>
        <dbReference type="EMBL" id="SDG18847.1"/>
    </source>
</evidence>
<evidence type="ECO:0000256" key="5">
    <source>
        <dbReference type="ARBA" id="ARBA00023077"/>
    </source>
</evidence>
<gene>
    <name evidence="13" type="ORF">SAMN04488121_103763</name>
</gene>
<dbReference type="Pfam" id="PF00593">
    <property type="entry name" value="TonB_dep_Rec_b-barrel"/>
    <property type="match status" value="1"/>
</dbReference>
<evidence type="ECO:0000259" key="12">
    <source>
        <dbReference type="Pfam" id="PF07715"/>
    </source>
</evidence>
<dbReference type="InterPro" id="IPR000531">
    <property type="entry name" value="Beta-barrel_TonB"/>
</dbReference>
<evidence type="ECO:0000313" key="14">
    <source>
        <dbReference type="Proteomes" id="UP000199045"/>
    </source>
</evidence>
<dbReference type="SUPFAM" id="SSF56935">
    <property type="entry name" value="Porins"/>
    <property type="match status" value="1"/>
</dbReference>
<evidence type="ECO:0000256" key="1">
    <source>
        <dbReference type="ARBA" id="ARBA00004571"/>
    </source>
</evidence>
<dbReference type="InterPro" id="IPR023996">
    <property type="entry name" value="TonB-dep_OMP_SusC/RagA"/>
</dbReference>
<evidence type="ECO:0000256" key="2">
    <source>
        <dbReference type="ARBA" id="ARBA00022448"/>
    </source>
</evidence>
<keyword evidence="2 8" id="KW-0813">Transport</keyword>
<dbReference type="AlphaFoldDB" id="A0A1G7S741"/>
<evidence type="ECO:0000256" key="6">
    <source>
        <dbReference type="ARBA" id="ARBA00023136"/>
    </source>
</evidence>
<keyword evidence="5 9" id="KW-0798">TonB box</keyword>
<reference evidence="13 14" key="1">
    <citation type="submission" date="2016-10" db="EMBL/GenBank/DDBJ databases">
        <authorList>
            <person name="de Groot N.N."/>
        </authorList>
    </citation>
    <scope>NUCLEOTIDE SEQUENCE [LARGE SCALE GENOMIC DNA]</scope>
    <source>
        <strain evidence="13 14">DSM 527</strain>
    </source>
</reference>
<keyword evidence="10" id="KW-0732">Signal</keyword>
<evidence type="ECO:0000256" key="8">
    <source>
        <dbReference type="PROSITE-ProRule" id="PRU01360"/>
    </source>
</evidence>
<dbReference type="OrthoDB" id="9768177at2"/>
<protein>
    <submittedName>
        <fullName evidence="13">TonB-linked outer membrane protein, SusC/RagA family</fullName>
    </submittedName>
</protein>
<evidence type="ECO:0000259" key="11">
    <source>
        <dbReference type="Pfam" id="PF00593"/>
    </source>
</evidence>
<dbReference type="InterPro" id="IPR039426">
    <property type="entry name" value="TonB-dep_rcpt-like"/>
</dbReference>
<feature type="signal peptide" evidence="10">
    <location>
        <begin position="1"/>
        <end position="31"/>
    </location>
</feature>
<evidence type="ECO:0000256" key="3">
    <source>
        <dbReference type="ARBA" id="ARBA00022452"/>
    </source>
</evidence>
<accession>A0A1G7S741</accession>
<dbReference type="EMBL" id="FNBN01000003">
    <property type="protein sequence ID" value="SDG18847.1"/>
    <property type="molecule type" value="Genomic_DNA"/>
</dbReference>
<dbReference type="GO" id="GO:0009279">
    <property type="term" value="C:cell outer membrane"/>
    <property type="evidence" value="ECO:0007669"/>
    <property type="project" value="UniProtKB-SubCell"/>
</dbReference>
<keyword evidence="7 8" id="KW-0998">Cell outer membrane</keyword>
<comment type="similarity">
    <text evidence="8 9">Belongs to the TonB-dependent receptor family.</text>
</comment>
<dbReference type="Gene3D" id="2.40.170.20">
    <property type="entry name" value="TonB-dependent receptor, beta-barrel domain"/>
    <property type="match status" value="1"/>
</dbReference>
<dbReference type="STRING" id="104663.SAMN04488121_103763"/>
<organism evidence="13 14">
    <name type="scientific">Chitinophaga filiformis</name>
    <name type="common">Myxococcus filiformis</name>
    <name type="synonym">Flexibacter filiformis</name>
    <dbReference type="NCBI Taxonomy" id="104663"/>
    <lineage>
        <taxon>Bacteria</taxon>
        <taxon>Pseudomonadati</taxon>
        <taxon>Bacteroidota</taxon>
        <taxon>Chitinophagia</taxon>
        <taxon>Chitinophagales</taxon>
        <taxon>Chitinophagaceae</taxon>
        <taxon>Chitinophaga</taxon>
    </lineage>
</organism>
<dbReference type="InterPro" id="IPR008969">
    <property type="entry name" value="CarboxyPept-like_regulatory"/>
</dbReference>
<dbReference type="Pfam" id="PF13715">
    <property type="entry name" value="CarbopepD_reg_2"/>
    <property type="match status" value="1"/>
</dbReference>